<reference evidence="2 3" key="1">
    <citation type="submission" date="2024-02" db="EMBL/GenBank/DDBJ databases">
        <authorList>
            <person name="Chen Y."/>
            <person name="Shah S."/>
            <person name="Dougan E. K."/>
            <person name="Thang M."/>
            <person name="Chan C."/>
        </authorList>
    </citation>
    <scope>NUCLEOTIDE SEQUENCE [LARGE SCALE GENOMIC DNA]</scope>
</reference>
<keyword evidence="3" id="KW-1185">Reference proteome</keyword>
<gene>
    <name evidence="2" type="ORF">CCMP2556_LOCUS6348</name>
</gene>
<feature type="compositionally biased region" description="Basic residues" evidence="1">
    <location>
        <begin position="62"/>
        <end position="71"/>
    </location>
</feature>
<feature type="region of interest" description="Disordered" evidence="1">
    <location>
        <begin position="195"/>
        <end position="217"/>
    </location>
</feature>
<dbReference type="Proteomes" id="UP001642484">
    <property type="component" value="Unassembled WGS sequence"/>
</dbReference>
<proteinExistence type="predicted"/>
<dbReference type="EMBL" id="CAXAMN010002780">
    <property type="protein sequence ID" value="CAK9001199.1"/>
    <property type="molecule type" value="Genomic_DNA"/>
</dbReference>
<feature type="region of interest" description="Disordered" evidence="1">
    <location>
        <begin position="34"/>
        <end position="84"/>
    </location>
</feature>
<evidence type="ECO:0000256" key="1">
    <source>
        <dbReference type="SAM" id="MobiDB-lite"/>
    </source>
</evidence>
<evidence type="ECO:0000313" key="2">
    <source>
        <dbReference type="EMBL" id="CAK9001199.1"/>
    </source>
</evidence>
<evidence type="ECO:0000313" key="3">
    <source>
        <dbReference type="Proteomes" id="UP001642484"/>
    </source>
</evidence>
<organism evidence="2 3">
    <name type="scientific">Durusdinium trenchii</name>
    <dbReference type="NCBI Taxonomy" id="1381693"/>
    <lineage>
        <taxon>Eukaryota</taxon>
        <taxon>Sar</taxon>
        <taxon>Alveolata</taxon>
        <taxon>Dinophyceae</taxon>
        <taxon>Suessiales</taxon>
        <taxon>Symbiodiniaceae</taxon>
        <taxon>Durusdinium</taxon>
    </lineage>
</organism>
<name>A0ABP0IIR7_9DINO</name>
<sequence length="217" mass="24239">MAQELRQSLQPDSTCKFPMEEKLKKLRTDPRVTMFLLPFPKTAAKETDKATGSGDRPPPPNRRPKKPRVSAKAKSMCRKELKEFDQKDGKGNAIRWAFNLKGGCKGDSLELRKAEESLRAGLEPHLQEVLKGKKLAKGVIDSICKQVAKPNNPGLEAEVWRLTQEEIDKGWAWLDKECYPEEQLLAKRFGLRQGERPAASMTARSGASTAPVDLAKS</sequence>
<protein>
    <submittedName>
        <fullName evidence="2">Uncharacterized protein</fullName>
    </submittedName>
</protein>
<comment type="caution">
    <text evidence="2">The sequence shown here is derived from an EMBL/GenBank/DDBJ whole genome shotgun (WGS) entry which is preliminary data.</text>
</comment>
<accession>A0ABP0IIR7</accession>
<feature type="region of interest" description="Disordered" evidence="1">
    <location>
        <begin position="1"/>
        <end position="22"/>
    </location>
</feature>
<feature type="compositionally biased region" description="Polar residues" evidence="1">
    <location>
        <begin position="1"/>
        <end position="13"/>
    </location>
</feature>